<dbReference type="InterPro" id="IPR050121">
    <property type="entry name" value="Cytochrome_P450_monoxygenase"/>
</dbReference>
<evidence type="ECO:0000256" key="4">
    <source>
        <dbReference type="ARBA" id="ARBA00022617"/>
    </source>
</evidence>
<feature type="region of interest" description="Disordered" evidence="8">
    <location>
        <begin position="523"/>
        <end position="544"/>
    </location>
</feature>
<dbReference type="Gene3D" id="1.10.630.10">
    <property type="entry name" value="Cytochrome P450"/>
    <property type="match status" value="2"/>
</dbReference>
<evidence type="ECO:0000256" key="1">
    <source>
        <dbReference type="ARBA" id="ARBA00001971"/>
    </source>
</evidence>
<comment type="similarity">
    <text evidence="3">Belongs to the cytochrome P450 family.</text>
</comment>
<feature type="compositionally biased region" description="Low complexity" evidence="8">
    <location>
        <begin position="662"/>
        <end position="680"/>
    </location>
</feature>
<dbReference type="PANTHER" id="PTHR24305:SF166">
    <property type="entry name" value="CYTOCHROME P450 12A4, MITOCHONDRIAL-RELATED"/>
    <property type="match status" value="1"/>
</dbReference>
<dbReference type="PRINTS" id="PR00385">
    <property type="entry name" value="P450"/>
</dbReference>
<sequence>MLEKLLVLNGAVEQLRLPTMIEVIISSLALFVWWIIKTAVWKPLTSPLRWLPHPSGGRSLEGHTGQIMDLHSSVVHEWIDTLGPTFRVNGTLGLHHRLFTLDPRALNHILSQTDIYTKSPLLRDLVRRYMKEGLIVSEGERHRIQRKVVQRLFSRNGLRGMGAVVQDKANQLRDIISDLCANHNLSAPYADPSSSSAETPDISPQTVGGREVDIYSASTRSTYDIIGEIAIDMPFDSLGDWESEIGRFYQRFEKMQMPSSGMRMMLGLLIPWVEVFWPSESFKAITAAMEPLEELAKRMMIERQREIDEGKREAINDNRDLLTLMLRSNMAKGMTSDQKLREEEITGQLATFMFAGSDTTAGTIAFGMYQLAQHRDIQDQLRAEVLSYGDNLPYEQMDDLPFLDAVVKEILRINPSLPGTVRQAAKDDIIPLAQPVTLMDGKVVSELKIRKGQIVHIPIEHLHTCTSIWGDRAAEFDPSRFLNMSLGQSTASPGTPQTATFPSSTWPGSAFSFSALTYPPPLSASSTSASASGPGSPLTPTFEEGVSVTPEIGSESVSGSSTYNRKRYTYGGDSRQLSGFSDLGSASTFGSGWPEAAATSSSIDEKSPNDATTNASATTTAKRRGSAPLLDQHHHQTPSGTTAPPAPTTAKDDAAQSCGPGSSSSATANARRRSSTMSTSPNANANAKPPGVWPNFMTFIDGPRRCIGYKLAIMEIKIMLFTLIREFEVEACEDKVIRRWNM</sequence>
<protein>
    <recommendedName>
        <fullName evidence="11">Cytochrome P450</fullName>
    </recommendedName>
</protein>
<feature type="compositionally biased region" description="Low complexity" evidence="8">
    <location>
        <begin position="523"/>
        <end position="541"/>
    </location>
</feature>
<evidence type="ECO:0000256" key="5">
    <source>
        <dbReference type="ARBA" id="ARBA00023002"/>
    </source>
</evidence>
<dbReference type="OrthoDB" id="1470350at2759"/>
<dbReference type="GO" id="GO:0016705">
    <property type="term" value="F:oxidoreductase activity, acting on paired donors, with incorporation or reduction of molecular oxygen"/>
    <property type="evidence" value="ECO:0007669"/>
    <property type="project" value="InterPro"/>
</dbReference>
<dbReference type="Pfam" id="PF00067">
    <property type="entry name" value="p450"/>
    <property type="match status" value="2"/>
</dbReference>
<comment type="pathway">
    <text evidence="2">Secondary metabolite biosynthesis.</text>
</comment>
<reference evidence="9 10" key="1">
    <citation type="submission" date="2013-07" db="EMBL/GenBank/DDBJ databases">
        <title>The Genome Sequence of Cryptococcus heveanensis BCC8398.</title>
        <authorList>
            <consortium name="The Broad Institute Genome Sequencing Platform"/>
            <person name="Cuomo C."/>
            <person name="Litvintseva A."/>
            <person name="Chen Y."/>
            <person name="Heitman J."/>
            <person name="Sun S."/>
            <person name="Springer D."/>
            <person name="Dromer F."/>
            <person name="Young S.K."/>
            <person name="Zeng Q."/>
            <person name="Gargeya S."/>
            <person name="Fitzgerald M."/>
            <person name="Abouelleil A."/>
            <person name="Alvarado L."/>
            <person name="Berlin A.M."/>
            <person name="Chapman S.B."/>
            <person name="Dewar J."/>
            <person name="Goldberg J."/>
            <person name="Griggs A."/>
            <person name="Gujja S."/>
            <person name="Hansen M."/>
            <person name="Howarth C."/>
            <person name="Imamovic A."/>
            <person name="Larimer J."/>
            <person name="McCowan C."/>
            <person name="Murphy C."/>
            <person name="Pearson M."/>
            <person name="Priest M."/>
            <person name="Roberts A."/>
            <person name="Saif S."/>
            <person name="Shea T."/>
            <person name="Sykes S."/>
            <person name="Wortman J."/>
            <person name="Nusbaum C."/>
            <person name="Birren B."/>
        </authorList>
    </citation>
    <scope>NUCLEOTIDE SEQUENCE [LARGE SCALE GENOMIC DNA]</scope>
    <source>
        <strain evidence="9 10">BCC8398</strain>
    </source>
</reference>
<dbReference type="GO" id="GO:0004497">
    <property type="term" value="F:monooxygenase activity"/>
    <property type="evidence" value="ECO:0007669"/>
    <property type="project" value="UniProtKB-KW"/>
</dbReference>
<organism evidence="9 10">
    <name type="scientific">Kwoniella heveanensis BCC8398</name>
    <dbReference type="NCBI Taxonomy" id="1296120"/>
    <lineage>
        <taxon>Eukaryota</taxon>
        <taxon>Fungi</taxon>
        <taxon>Dikarya</taxon>
        <taxon>Basidiomycota</taxon>
        <taxon>Agaricomycotina</taxon>
        <taxon>Tremellomycetes</taxon>
        <taxon>Tremellales</taxon>
        <taxon>Cryptococcaceae</taxon>
        <taxon>Kwoniella</taxon>
    </lineage>
</organism>
<evidence type="ECO:0008006" key="11">
    <source>
        <dbReference type="Google" id="ProtNLM"/>
    </source>
</evidence>
<accession>A0A1B9GZB6</accession>
<dbReference type="PRINTS" id="PR00463">
    <property type="entry name" value="EP450I"/>
</dbReference>
<evidence type="ECO:0000256" key="6">
    <source>
        <dbReference type="ARBA" id="ARBA00023004"/>
    </source>
</evidence>
<evidence type="ECO:0000313" key="10">
    <source>
        <dbReference type="Proteomes" id="UP000092666"/>
    </source>
</evidence>
<dbReference type="InterPro" id="IPR002401">
    <property type="entry name" value="Cyt_P450_E_grp-I"/>
</dbReference>
<keyword evidence="5" id="KW-0560">Oxidoreductase</keyword>
<feature type="compositionally biased region" description="Low complexity" evidence="8">
    <location>
        <begin position="611"/>
        <end position="620"/>
    </location>
</feature>
<keyword evidence="10" id="KW-1185">Reference proteome</keyword>
<name>A0A1B9GZB6_9TREE</name>
<feature type="region of interest" description="Disordered" evidence="8">
    <location>
        <begin position="593"/>
        <end position="692"/>
    </location>
</feature>
<dbReference type="InterPro" id="IPR001128">
    <property type="entry name" value="Cyt_P450"/>
</dbReference>
<evidence type="ECO:0000256" key="7">
    <source>
        <dbReference type="ARBA" id="ARBA00023033"/>
    </source>
</evidence>
<dbReference type="SUPFAM" id="SSF48264">
    <property type="entry name" value="Cytochrome P450"/>
    <property type="match status" value="2"/>
</dbReference>
<evidence type="ECO:0000313" key="9">
    <source>
        <dbReference type="EMBL" id="OCF36371.1"/>
    </source>
</evidence>
<evidence type="ECO:0000256" key="2">
    <source>
        <dbReference type="ARBA" id="ARBA00005179"/>
    </source>
</evidence>
<comment type="cofactor">
    <cofactor evidence="1">
        <name>heme</name>
        <dbReference type="ChEBI" id="CHEBI:30413"/>
    </cofactor>
</comment>
<proteinExistence type="inferred from homology"/>
<dbReference type="AlphaFoldDB" id="A0A1B9GZB6"/>
<keyword evidence="4" id="KW-0349">Heme</keyword>
<keyword evidence="7" id="KW-0503">Monooxygenase</keyword>
<dbReference type="STRING" id="1296120.A0A1B9GZB6"/>
<reference evidence="10" key="2">
    <citation type="submission" date="2013-12" db="EMBL/GenBank/DDBJ databases">
        <title>Evolution of pathogenesis and genome organization in the Tremellales.</title>
        <authorList>
            <person name="Cuomo C."/>
            <person name="Litvintseva A."/>
            <person name="Heitman J."/>
            <person name="Chen Y."/>
            <person name="Sun S."/>
            <person name="Springer D."/>
            <person name="Dromer F."/>
            <person name="Young S."/>
            <person name="Zeng Q."/>
            <person name="Chapman S."/>
            <person name="Gujja S."/>
            <person name="Saif S."/>
            <person name="Birren B."/>
        </authorList>
    </citation>
    <scope>NUCLEOTIDE SEQUENCE [LARGE SCALE GENOMIC DNA]</scope>
    <source>
        <strain evidence="10">BCC8398</strain>
    </source>
</reference>
<evidence type="ECO:0000256" key="3">
    <source>
        <dbReference type="ARBA" id="ARBA00010617"/>
    </source>
</evidence>
<evidence type="ECO:0000256" key="8">
    <source>
        <dbReference type="SAM" id="MobiDB-lite"/>
    </source>
</evidence>
<dbReference type="InterPro" id="IPR036396">
    <property type="entry name" value="Cyt_P450_sf"/>
</dbReference>
<keyword evidence="6" id="KW-0408">Iron</keyword>
<dbReference type="PANTHER" id="PTHR24305">
    <property type="entry name" value="CYTOCHROME P450"/>
    <property type="match status" value="1"/>
</dbReference>
<dbReference type="EMBL" id="KI669495">
    <property type="protein sequence ID" value="OCF36371.1"/>
    <property type="molecule type" value="Genomic_DNA"/>
</dbReference>
<dbReference type="Proteomes" id="UP000092666">
    <property type="component" value="Unassembled WGS sequence"/>
</dbReference>
<dbReference type="GO" id="GO:0005506">
    <property type="term" value="F:iron ion binding"/>
    <property type="evidence" value="ECO:0007669"/>
    <property type="project" value="InterPro"/>
</dbReference>
<gene>
    <name evidence="9" type="ORF">I316_01618</name>
</gene>
<dbReference type="GO" id="GO:0020037">
    <property type="term" value="F:heme binding"/>
    <property type="evidence" value="ECO:0007669"/>
    <property type="project" value="InterPro"/>
</dbReference>
<keyword evidence="4" id="KW-0479">Metal-binding</keyword>